<feature type="compositionally biased region" description="Polar residues" evidence="1">
    <location>
        <begin position="66"/>
        <end position="76"/>
    </location>
</feature>
<feature type="compositionally biased region" description="Basic and acidic residues" evidence="1">
    <location>
        <begin position="11"/>
        <end position="37"/>
    </location>
</feature>
<proteinExistence type="predicted"/>
<protein>
    <submittedName>
        <fullName evidence="2">Uncharacterized protein</fullName>
    </submittedName>
</protein>
<feature type="compositionally biased region" description="Acidic residues" evidence="1">
    <location>
        <begin position="1"/>
        <end position="10"/>
    </location>
</feature>
<reference evidence="2" key="1">
    <citation type="submission" date="2018-11" db="EMBL/GenBank/DDBJ databases">
        <authorList>
            <person name="Alioto T."/>
            <person name="Alioto T."/>
        </authorList>
    </citation>
    <scope>NUCLEOTIDE SEQUENCE</scope>
</reference>
<name>A0A8B6C9R1_MYTGA</name>
<feature type="non-terminal residue" evidence="2">
    <location>
        <position position="116"/>
    </location>
</feature>
<comment type="caution">
    <text evidence="2">The sequence shown here is derived from an EMBL/GenBank/DDBJ whole genome shotgun (WGS) entry which is preliminary data.</text>
</comment>
<feature type="compositionally biased region" description="Basic and acidic residues" evidence="1">
    <location>
        <begin position="77"/>
        <end position="91"/>
    </location>
</feature>
<accession>A0A8B6C9R1</accession>
<sequence>MTEIWEDDPFVVEKDKQIMKEKPGQDNDLIEKQEFFDKKKRKKKTADNQEETGQDDKLTEKDHESGNQYLYNQTANTEEKRELKETEEQQCGKKRRKWCTVDLKDLSFTGLIRKET</sequence>
<dbReference type="Proteomes" id="UP000596742">
    <property type="component" value="Unassembled WGS sequence"/>
</dbReference>
<dbReference type="AlphaFoldDB" id="A0A8B6C9R1"/>
<keyword evidence="3" id="KW-1185">Reference proteome</keyword>
<evidence type="ECO:0000313" key="3">
    <source>
        <dbReference type="Proteomes" id="UP000596742"/>
    </source>
</evidence>
<organism evidence="2 3">
    <name type="scientific">Mytilus galloprovincialis</name>
    <name type="common">Mediterranean mussel</name>
    <dbReference type="NCBI Taxonomy" id="29158"/>
    <lineage>
        <taxon>Eukaryota</taxon>
        <taxon>Metazoa</taxon>
        <taxon>Spiralia</taxon>
        <taxon>Lophotrochozoa</taxon>
        <taxon>Mollusca</taxon>
        <taxon>Bivalvia</taxon>
        <taxon>Autobranchia</taxon>
        <taxon>Pteriomorphia</taxon>
        <taxon>Mytilida</taxon>
        <taxon>Mytiloidea</taxon>
        <taxon>Mytilidae</taxon>
        <taxon>Mytilinae</taxon>
        <taxon>Mytilus</taxon>
    </lineage>
</organism>
<evidence type="ECO:0000313" key="2">
    <source>
        <dbReference type="EMBL" id="VDI02039.1"/>
    </source>
</evidence>
<evidence type="ECO:0000256" key="1">
    <source>
        <dbReference type="SAM" id="MobiDB-lite"/>
    </source>
</evidence>
<gene>
    <name evidence="2" type="ORF">MGAL_10B085538</name>
</gene>
<dbReference type="EMBL" id="UYJE01001430">
    <property type="protein sequence ID" value="VDI02039.1"/>
    <property type="molecule type" value="Genomic_DNA"/>
</dbReference>
<feature type="region of interest" description="Disordered" evidence="1">
    <location>
        <begin position="1"/>
        <end position="94"/>
    </location>
</feature>
<feature type="compositionally biased region" description="Basic and acidic residues" evidence="1">
    <location>
        <begin position="54"/>
        <end position="65"/>
    </location>
</feature>